<evidence type="ECO:0000256" key="13">
    <source>
        <dbReference type="PIRSR" id="PIRSR618044-1"/>
    </source>
</evidence>
<accession>A0A4V1RIQ7</accession>
<evidence type="ECO:0000256" key="6">
    <source>
        <dbReference type="ARBA" id="ARBA00022670"/>
    </source>
</evidence>
<evidence type="ECO:0000256" key="4">
    <source>
        <dbReference type="ARBA" id="ARBA00012448"/>
    </source>
</evidence>
<dbReference type="Gene3D" id="3.40.710.10">
    <property type="entry name" value="DD-peptidase/beta-lactamase superfamily"/>
    <property type="match status" value="1"/>
</dbReference>
<evidence type="ECO:0000256" key="15">
    <source>
        <dbReference type="RuleBase" id="RU004016"/>
    </source>
</evidence>
<feature type="compositionally biased region" description="Low complexity" evidence="16">
    <location>
        <begin position="421"/>
        <end position="430"/>
    </location>
</feature>
<keyword evidence="6" id="KW-0645">Protease</keyword>
<dbReference type="InterPro" id="IPR018044">
    <property type="entry name" value="Peptidase_S11"/>
</dbReference>
<comment type="caution">
    <text evidence="18">The sequence shown here is derived from an EMBL/GenBank/DDBJ whole genome shotgun (WGS) entry which is preliminary data.</text>
</comment>
<dbReference type="GO" id="GO:0006508">
    <property type="term" value="P:proteolysis"/>
    <property type="evidence" value="ECO:0007669"/>
    <property type="project" value="UniProtKB-KW"/>
</dbReference>
<gene>
    <name evidence="18" type="ORF">D3272_11500</name>
</gene>
<evidence type="ECO:0000256" key="16">
    <source>
        <dbReference type="SAM" id="MobiDB-lite"/>
    </source>
</evidence>
<comment type="catalytic activity">
    <reaction evidence="12">
        <text>Preferential cleavage: (Ac)2-L-Lys-D-Ala-|-D-Ala. Also transpeptidation of peptidyl-alanyl moieties that are N-acyl substituents of D-alanine.</text>
        <dbReference type="EC" id="3.4.16.4"/>
    </reaction>
</comment>
<feature type="active site" evidence="13">
    <location>
        <position position="146"/>
    </location>
</feature>
<evidence type="ECO:0000256" key="2">
    <source>
        <dbReference type="ARBA" id="ARBA00004752"/>
    </source>
</evidence>
<keyword evidence="8" id="KW-0378">Hydrolase</keyword>
<feature type="compositionally biased region" description="Basic residues" evidence="16">
    <location>
        <begin position="1"/>
        <end position="16"/>
    </location>
</feature>
<dbReference type="PRINTS" id="PR00725">
    <property type="entry name" value="DADACBPTASE1"/>
</dbReference>
<keyword evidence="9" id="KW-0133">Cell shape</keyword>
<keyword evidence="7" id="KW-0732">Signal</keyword>
<reference evidence="18 19" key="2">
    <citation type="submission" date="2019-02" db="EMBL/GenBank/DDBJ databases">
        <title>'Lichenibacterium ramalinii' gen. nov. sp. nov., 'Lichenibacterium minor' gen. nov. sp. nov.</title>
        <authorList>
            <person name="Pankratov T."/>
        </authorList>
    </citation>
    <scope>NUCLEOTIDE SEQUENCE [LARGE SCALE GENOMIC DNA]</scope>
    <source>
        <strain evidence="18 19">RmlP001</strain>
    </source>
</reference>
<dbReference type="UniPathway" id="UPA00219"/>
<evidence type="ECO:0000256" key="9">
    <source>
        <dbReference type="ARBA" id="ARBA00022960"/>
    </source>
</evidence>
<dbReference type="GO" id="GO:0071555">
    <property type="term" value="P:cell wall organization"/>
    <property type="evidence" value="ECO:0007669"/>
    <property type="project" value="UniProtKB-KW"/>
</dbReference>
<dbReference type="PANTHER" id="PTHR21581">
    <property type="entry name" value="D-ALANYL-D-ALANINE CARBOXYPEPTIDASE"/>
    <property type="match status" value="1"/>
</dbReference>
<comment type="pathway">
    <text evidence="2">Cell wall biogenesis; peptidoglycan biosynthesis.</text>
</comment>
<feature type="region of interest" description="Disordered" evidence="16">
    <location>
        <begin position="409"/>
        <end position="430"/>
    </location>
</feature>
<comment type="similarity">
    <text evidence="3 15">Belongs to the peptidase S11 family.</text>
</comment>
<dbReference type="Proteomes" id="UP000289411">
    <property type="component" value="Unassembled WGS sequence"/>
</dbReference>
<dbReference type="InterPro" id="IPR012338">
    <property type="entry name" value="Beta-lactam/transpept-like"/>
</dbReference>
<dbReference type="AlphaFoldDB" id="A0A4V1RIQ7"/>
<evidence type="ECO:0000256" key="1">
    <source>
        <dbReference type="ARBA" id="ARBA00003217"/>
    </source>
</evidence>
<organism evidence="18 19">
    <name type="scientific">Lichenibacterium ramalinae</name>
    <dbReference type="NCBI Taxonomy" id="2316527"/>
    <lineage>
        <taxon>Bacteria</taxon>
        <taxon>Pseudomonadati</taxon>
        <taxon>Pseudomonadota</taxon>
        <taxon>Alphaproteobacteria</taxon>
        <taxon>Hyphomicrobiales</taxon>
        <taxon>Lichenihabitantaceae</taxon>
        <taxon>Lichenibacterium</taxon>
    </lineage>
</organism>
<comment type="function">
    <text evidence="1">Removes C-terminal D-alanyl residues from sugar-peptide cell wall precursors.</text>
</comment>
<dbReference type="GO" id="GO:0009002">
    <property type="term" value="F:serine-type D-Ala-D-Ala carboxypeptidase activity"/>
    <property type="evidence" value="ECO:0007669"/>
    <property type="project" value="UniProtKB-EC"/>
</dbReference>
<feature type="active site" description="Proton acceptor" evidence="13">
    <location>
        <position position="84"/>
    </location>
</feature>
<sequence>MPVPSRRRPAPARRRTLPHEAPLPTKTARALLSLALLLGGSLPGGAAESFQTIAPFALLIDADTGSVLFDKNADKEMAPASTTKILTAEIAFREIKEGRLKLDDTFVISENAWRAGGAKSGGSTMFAALNSRIPIVDLIQGLVVQSGNDAAIALAEGISGSEDNFAALMNRRARELGMTHSVFQNPWGRGDPNQRVTARDMALLAQHVIRTYPDLYRYFGEREFTWNKVRQLNRNPLLAMNIGADGLKTGDIAESGYGLVGSAVQNGERLIVVVNGLKTARDRANESFKLLTWGFRAFEPRDLYGAGEVVGTAQVYGGDSREVPLVAGEAVKLLVPRGSGDGLTGKITYAGPLQAPVAAGTAVGELRVFRGATEILSVPLKTAAAVPVGALPRRALDAGLELGTALIRQNFGRPPAPPANQAPQGGQAAP</sequence>
<dbReference type="GO" id="GO:0008360">
    <property type="term" value="P:regulation of cell shape"/>
    <property type="evidence" value="ECO:0007669"/>
    <property type="project" value="UniProtKB-KW"/>
</dbReference>
<feature type="active site" description="Acyl-ester intermediate" evidence="13">
    <location>
        <position position="81"/>
    </location>
</feature>
<dbReference type="SUPFAM" id="SSF56601">
    <property type="entry name" value="beta-lactamase/transpeptidase-like"/>
    <property type="match status" value="1"/>
</dbReference>
<dbReference type="SMART" id="SM00936">
    <property type="entry name" value="PBP5_C"/>
    <property type="match status" value="1"/>
</dbReference>
<protein>
    <recommendedName>
        <fullName evidence="4">serine-type D-Ala-D-Ala carboxypeptidase</fullName>
        <ecNumber evidence="4">3.4.16.4</ecNumber>
    </recommendedName>
</protein>
<keyword evidence="10" id="KW-0573">Peptidoglycan synthesis</keyword>
<evidence type="ECO:0000313" key="18">
    <source>
        <dbReference type="EMBL" id="RYB05073.1"/>
    </source>
</evidence>
<dbReference type="InterPro" id="IPR012907">
    <property type="entry name" value="Peptidase_S11_C"/>
</dbReference>
<keyword evidence="11" id="KW-0961">Cell wall biogenesis/degradation</keyword>
<evidence type="ECO:0000259" key="17">
    <source>
        <dbReference type="SMART" id="SM00936"/>
    </source>
</evidence>
<dbReference type="Pfam" id="PF00768">
    <property type="entry name" value="Peptidase_S11"/>
    <property type="match status" value="1"/>
</dbReference>
<evidence type="ECO:0000256" key="3">
    <source>
        <dbReference type="ARBA" id="ARBA00007164"/>
    </source>
</evidence>
<dbReference type="SUPFAM" id="SSF69189">
    <property type="entry name" value="Penicillin-binding protein associated domain"/>
    <property type="match status" value="1"/>
</dbReference>
<feature type="binding site" evidence="14">
    <location>
        <position position="248"/>
    </location>
    <ligand>
        <name>substrate</name>
    </ligand>
</feature>
<dbReference type="InterPro" id="IPR001967">
    <property type="entry name" value="Peptidase_S11_N"/>
</dbReference>
<keyword evidence="5 18" id="KW-0121">Carboxypeptidase</keyword>
<evidence type="ECO:0000256" key="7">
    <source>
        <dbReference type="ARBA" id="ARBA00022729"/>
    </source>
</evidence>
<dbReference type="EMBL" id="QYBC01000008">
    <property type="protein sequence ID" value="RYB05073.1"/>
    <property type="molecule type" value="Genomic_DNA"/>
</dbReference>
<dbReference type="OrthoDB" id="9795979at2"/>
<dbReference type="Pfam" id="PF07943">
    <property type="entry name" value="PBP5_C"/>
    <property type="match status" value="1"/>
</dbReference>
<evidence type="ECO:0000256" key="11">
    <source>
        <dbReference type="ARBA" id="ARBA00023316"/>
    </source>
</evidence>
<evidence type="ECO:0000256" key="12">
    <source>
        <dbReference type="ARBA" id="ARBA00034000"/>
    </source>
</evidence>
<proteinExistence type="inferred from homology"/>
<feature type="domain" description="Peptidase S11 D-Ala-D-Ala carboxypeptidase A C-terminal" evidence="17">
    <location>
        <begin position="298"/>
        <end position="388"/>
    </location>
</feature>
<evidence type="ECO:0000256" key="10">
    <source>
        <dbReference type="ARBA" id="ARBA00022984"/>
    </source>
</evidence>
<evidence type="ECO:0000256" key="8">
    <source>
        <dbReference type="ARBA" id="ARBA00022801"/>
    </source>
</evidence>
<feature type="region of interest" description="Disordered" evidence="16">
    <location>
        <begin position="1"/>
        <end position="22"/>
    </location>
</feature>
<dbReference type="InterPro" id="IPR037167">
    <property type="entry name" value="Peptidase_S11_C_sf"/>
</dbReference>
<name>A0A4V1RIQ7_9HYPH</name>
<dbReference type="InterPro" id="IPR015956">
    <property type="entry name" value="Peniciliin-bd_prot_C_sf"/>
</dbReference>
<evidence type="ECO:0000256" key="5">
    <source>
        <dbReference type="ARBA" id="ARBA00022645"/>
    </source>
</evidence>
<keyword evidence="19" id="KW-1185">Reference proteome</keyword>
<dbReference type="GO" id="GO:0009252">
    <property type="term" value="P:peptidoglycan biosynthetic process"/>
    <property type="evidence" value="ECO:0007669"/>
    <property type="project" value="UniProtKB-UniPathway"/>
</dbReference>
<dbReference type="EC" id="3.4.16.4" evidence="4"/>
<dbReference type="Gene3D" id="2.60.410.10">
    <property type="entry name" value="D-Ala-D-Ala carboxypeptidase, C-terminal domain"/>
    <property type="match status" value="1"/>
</dbReference>
<evidence type="ECO:0000313" key="19">
    <source>
        <dbReference type="Proteomes" id="UP000289411"/>
    </source>
</evidence>
<reference evidence="18 19" key="1">
    <citation type="submission" date="2018-09" db="EMBL/GenBank/DDBJ databases">
        <authorList>
            <person name="Grouzdev D.S."/>
            <person name="Krutkina M.S."/>
        </authorList>
    </citation>
    <scope>NUCLEOTIDE SEQUENCE [LARGE SCALE GENOMIC DNA]</scope>
    <source>
        <strain evidence="18 19">RmlP001</strain>
    </source>
</reference>
<dbReference type="PANTHER" id="PTHR21581:SF6">
    <property type="entry name" value="TRAFFICKING PROTEIN PARTICLE COMPLEX SUBUNIT 12"/>
    <property type="match status" value="1"/>
</dbReference>
<evidence type="ECO:0000256" key="14">
    <source>
        <dbReference type="PIRSR" id="PIRSR618044-2"/>
    </source>
</evidence>